<feature type="signal peptide" evidence="2">
    <location>
        <begin position="1"/>
        <end position="23"/>
    </location>
</feature>
<accession>A0A345ZW29</accession>
<sequence>MKYGKRAFVGIVLALGVPAIAVAQTPPSSKAPVAPNAERLDSTKCAPSDVPSTTGQAAPSEPGHAGSSNLTDKLAQSGGVICPPAHSDDEIKAPTPPGGAMPVIPPPGSPGGDPNVQPK</sequence>
<keyword evidence="4" id="KW-1185">Reference proteome</keyword>
<name>A0A345ZW29_9HYPH</name>
<dbReference type="RefSeq" id="WP_115691441.1">
    <property type="nucleotide sequence ID" value="NZ_CP031417.1"/>
</dbReference>
<dbReference type="EMBL" id="CP031417">
    <property type="protein sequence ID" value="AXK81126.1"/>
    <property type="molecule type" value="Genomic_DNA"/>
</dbReference>
<evidence type="ECO:0000256" key="2">
    <source>
        <dbReference type="SAM" id="SignalP"/>
    </source>
</evidence>
<evidence type="ECO:0000313" key="4">
    <source>
        <dbReference type="Proteomes" id="UP000254889"/>
    </source>
</evidence>
<dbReference type="AlphaFoldDB" id="A0A345ZW29"/>
<feature type="compositionally biased region" description="Pro residues" evidence="1">
    <location>
        <begin position="94"/>
        <end position="109"/>
    </location>
</feature>
<feature type="region of interest" description="Disordered" evidence="1">
    <location>
        <begin position="24"/>
        <end position="119"/>
    </location>
</feature>
<dbReference type="KEGG" id="ptaw:DW352_11735"/>
<gene>
    <name evidence="3" type="ORF">DW352_11735</name>
</gene>
<evidence type="ECO:0008006" key="5">
    <source>
        <dbReference type="Google" id="ProtNLM"/>
    </source>
</evidence>
<feature type="chain" id="PRO_5016880745" description="Intersectin-EH binding protein Ibp1" evidence="2">
    <location>
        <begin position="24"/>
        <end position="119"/>
    </location>
</feature>
<reference evidence="3 4" key="1">
    <citation type="submission" date="2018-07" db="EMBL/GenBank/DDBJ databases">
        <authorList>
            <person name="Quirk P.G."/>
            <person name="Krulwich T.A."/>
        </authorList>
    </citation>
    <scope>NUCLEOTIDE SEQUENCE [LARGE SCALE GENOMIC DNA]</scope>
    <source>
        <strain evidence="3 4">CC-BB4</strain>
    </source>
</reference>
<evidence type="ECO:0000313" key="3">
    <source>
        <dbReference type="EMBL" id="AXK81126.1"/>
    </source>
</evidence>
<protein>
    <recommendedName>
        <fullName evidence="5">Intersectin-EH binding protein Ibp1</fullName>
    </recommendedName>
</protein>
<evidence type="ECO:0000256" key="1">
    <source>
        <dbReference type="SAM" id="MobiDB-lite"/>
    </source>
</evidence>
<keyword evidence="2" id="KW-0732">Signal</keyword>
<proteinExistence type="predicted"/>
<organism evidence="3 4">
    <name type="scientific">Pseudolabrys taiwanensis</name>
    <dbReference type="NCBI Taxonomy" id="331696"/>
    <lineage>
        <taxon>Bacteria</taxon>
        <taxon>Pseudomonadati</taxon>
        <taxon>Pseudomonadota</taxon>
        <taxon>Alphaproteobacteria</taxon>
        <taxon>Hyphomicrobiales</taxon>
        <taxon>Xanthobacteraceae</taxon>
        <taxon>Pseudolabrys</taxon>
    </lineage>
</organism>
<dbReference type="Proteomes" id="UP000254889">
    <property type="component" value="Chromosome"/>
</dbReference>
<dbReference type="OrthoDB" id="8256100at2"/>